<evidence type="ECO:0000256" key="5">
    <source>
        <dbReference type="ARBA" id="ARBA00022840"/>
    </source>
</evidence>
<name>J4GTU9_9APHY</name>
<dbReference type="GO" id="GO:0006576">
    <property type="term" value="P:biogenic amine metabolic process"/>
    <property type="evidence" value="ECO:0007669"/>
    <property type="project" value="UniProtKB-ARBA"/>
</dbReference>
<comment type="similarity">
    <text evidence="2">Belongs to the SKP1 family.</text>
</comment>
<dbReference type="OrthoDB" id="77835at2759"/>
<evidence type="ECO:0000256" key="4">
    <source>
        <dbReference type="ARBA" id="ARBA00022741"/>
    </source>
</evidence>
<reference evidence="9 10" key="1">
    <citation type="journal article" date="2012" name="Appl. Environ. Microbiol.">
        <title>Short-read sequencing for genomic analysis of the brown rot fungus Fibroporia radiculosa.</title>
        <authorList>
            <person name="Tang J.D."/>
            <person name="Perkins A.D."/>
            <person name="Sonstegard T.S."/>
            <person name="Schroeder S.G."/>
            <person name="Burgess S.C."/>
            <person name="Diehl S.V."/>
        </authorList>
    </citation>
    <scope>NUCLEOTIDE SEQUENCE [LARGE SCALE GENOMIC DNA]</scope>
    <source>
        <strain evidence="9 10">TFFH 294</strain>
    </source>
</reference>
<dbReference type="GO" id="GO:0005524">
    <property type="term" value="F:ATP binding"/>
    <property type="evidence" value="ECO:0007669"/>
    <property type="project" value="UniProtKB-KW"/>
</dbReference>
<dbReference type="InterPro" id="IPR008146">
    <property type="entry name" value="Gln_synth_cat_dom"/>
</dbReference>
<dbReference type="Gene3D" id="3.30.590.10">
    <property type="entry name" value="Glutamine synthetase/guanido kinase, catalytic domain"/>
    <property type="match status" value="1"/>
</dbReference>
<dbReference type="InterPro" id="IPR036296">
    <property type="entry name" value="SKP1-like_dim_sf"/>
</dbReference>
<dbReference type="HOGENOM" id="CLU_017290_0_1_1"/>
<dbReference type="InterPro" id="IPR001232">
    <property type="entry name" value="SKP1-like"/>
</dbReference>
<dbReference type="Pfam" id="PF00120">
    <property type="entry name" value="Gln-synt_C"/>
    <property type="match status" value="1"/>
</dbReference>
<dbReference type="STRING" id="599839.J4GTU9"/>
<dbReference type="SMART" id="SM01230">
    <property type="entry name" value="Gln-synt_C"/>
    <property type="match status" value="1"/>
</dbReference>
<dbReference type="Gene3D" id="3.30.710.10">
    <property type="entry name" value="Potassium Channel Kv1.1, Chain A"/>
    <property type="match status" value="1"/>
</dbReference>
<evidence type="ECO:0000256" key="2">
    <source>
        <dbReference type="ARBA" id="ARBA00009993"/>
    </source>
</evidence>
<dbReference type="GO" id="GO:0006511">
    <property type="term" value="P:ubiquitin-dependent protein catabolic process"/>
    <property type="evidence" value="ECO:0007669"/>
    <property type="project" value="InterPro"/>
</dbReference>
<feature type="domain" description="GS catalytic" evidence="8">
    <location>
        <begin position="130"/>
        <end position="527"/>
    </location>
</feature>
<sequence length="606" mass="67595">MVKTSDARATENAPNSIEQLNDLLKDDTKVKVAGIDVDGLLRGKFMSKEKFMSAASSDGFGFCSVIFGWDMHDTVYSRELLISNRANGYRDILASIDLSTYRRIPWENNVPFFLVSFLDPETKEPICADPRGVLKKVVESADKQGWQCYAGCEYEVGTAIFRNVRRYVFLTSSVAIFQYFQFKETPHTLAEKNFNSLQPLTSGMHGYSLLRTQLNNNYFHDIFDESLNFGVPLEGHHTETGPGVYETALAYTMASRMADNAILFKYLVKSVGMKHGIVPSFMAKPWGNLPGCSGHIHVSLRDRNGKSIFAVSDAELGIGRRNAAYPDTKFISQEAEWFLAGVLEGLPDVMPLLVPTINGYKRLVGGEAFWAPNAVTYGYDSRAASVRILSPPSVPPYATRMEIRVPGADMNPYFAMSAIFALGMRGIAKELQLSGPPVSQLTLEDKKNGRVQMLPQSLESATERMMRSDSIAREEAVFGQDFVDHFGGTRQHEVRLWNEAVTSWEGTASAEQELPLAAIHSSVFAKILEYCILYRGRPTDEGAVRRDDEWDQSFITNLGSTDAFFDIIMAANFLNFKPLLDLGCRRVAKMIQGKTPSEIRALMNIL</sequence>
<keyword evidence="10" id="KW-1185">Reference proteome</keyword>
<keyword evidence="4" id="KW-0547">Nucleotide-binding</keyword>
<keyword evidence="5" id="KW-0067">ATP-binding</keyword>
<dbReference type="RefSeq" id="XP_012184003.1">
    <property type="nucleotide sequence ID" value="XM_012328613.1"/>
</dbReference>
<dbReference type="FunFam" id="3.30.590.10:FF:000005">
    <property type="entry name" value="Probable glutamine synthetase"/>
    <property type="match status" value="1"/>
</dbReference>
<evidence type="ECO:0000256" key="1">
    <source>
        <dbReference type="ARBA" id="ARBA00009897"/>
    </source>
</evidence>
<evidence type="ECO:0000313" key="9">
    <source>
        <dbReference type="EMBL" id="CCM04720.1"/>
    </source>
</evidence>
<evidence type="ECO:0000256" key="3">
    <source>
        <dbReference type="ARBA" id="ARBA00022598"/>
    </source>
</evidence>
<accession>J4GTU9</accession>
<dbReference type="InterPro" id="IPR016072">
    <property type="entry name" value="Skp1_comp_dimer"/>
</dbReference>
<dbReference type="InParanoid" id="J4GTU9"/>
<dbReference type="AlphaFoldDB" id="J4GTU9"/>
<dbReference type="SUPFAM" id="SSF81382">
    <property type="entry name" value="Skp1 dimerisation domain-like"/>
    <property type="match status" value="1"/>
</dbReference>
<proteinExistence type="inferred from homology"/>
<evidence type="ECO:0000256" key="7">
    <source>
        <dbReference type="RuleBase" id="RU000384"/>
    </source>
</evidence>
<dbReference type="GeneID" id="24099631"/>
<dbReference type="Pfam" id="PF01466">
    <property type="entry name" value="Skp1"/>
    <property type="match status" value="1"/>
</dbReference>
<organism evidence="9 10">
    <name type="scientific">Fibroporia radiculosa</name>
    <dbReference type="NCBI Taxonomy" id="599839"/>
    <lineage>
        <taxon>Eukaryota</taxon>
        <taxon>Fungi</taxon>
        <taxon>Dikarya</taxon>
        <taxon>Basidiomycota</taxon>
        <taxon>Agaricomycotina</taxon>
        <taxon>Agaricomycetes</taxon>
        <taxon>Polyporales</taxon>
        <taxon>Fibroporiaceae</taxon>
        <taxon>Fibroporia</taxon>
    </lineage>
</organism>
<dbReference type="FunFam" id="3.10.20.70:FF:000013">
    <property type="entry name" value="Glutamine synthetase bacteria"/>
    <property type="match status" value="1"/>
</dbReference>
<evidence type="ECO:0000313" key="10">
    <source>
        <dbReference type="Proteomes" id="UP000006352"/>
    </source>
</evidence>
<dbReference type="PANTHER" id="PTHR43785">
    <property type="entry name" value="GAMMA-GLUTAMYLPUTRESCINE SYNTHETASE"/>
    <property type="match status" value="1"/>
</dbReference>
<dbReference type="Proteomes" id="UP000006352">
    <property type="component" value="Unassembled WGS sequence"/>
</dbReference>
<evidence type="ECO:0000256" key="6">
    <source>
        <dbReference type="PROSITE-ProRule" id="PRU01331"/>
    </source>
</evidence>
<dbReference type="SUPFAM" id="SSF55931">
    <property type="entry name" value="Glutamine synthetase/guanido kinase"/>
    <property type="match status" value="1"/>
</dbReference>
<dbReference type="InterPro" id="IPR011333">
    <property type="entry name" value="SKP1/BTB/POZ_sf"/>
</dbReference>
<dbReference type="InterPro" id="IPR014746">
    <property type="entry name" value="Gln_synth/guanido_kin_cat_dom"/>
</dbReference>
<evidence type="ECO:0000259" key="8">
    <source>
        <dbReference type="PROSITE" id="PS51987"/>
    </source>
</evidence>
<gene>
    <name evidence="9" type="ORF">FIBRA_06908</name>
</gene>
<comment type="similarity">
    <text evidence="1 6 7">Belongs to the glutamine synthetase family.</text>
</comment>
<dbReference type="EMBL" id="HE797165">
    <property type="protein sequence ID" value="CCM04720.1"/>
    <property type="molecule type" value="Genomic_DNA"/>
</dbReference>
<dbReference type="PANTHER" id="PTHR43785:SF12">
    <property type="entry name" value="TYPE-1 GLUTAMINE SYNTHETASE 2"/>
    <property type="match status" value="1"/>
</dbReference>
<dbReference type="PROSITE" id="PS51987">
    <property type="entry name" value="GS_CATALYTIC"/>
    <property type="match status" value="1"/>
</dbReference>
<dbReference type="SMART" id="SM00512">
    <property type="entry name" value="Skp1"/>
    <property type="match status" value="1"/>
</dbReference>
<dbReference type="GO" id="GO:0004356">
    <property type="term" value="F:glutamine synthetase activity"/>
    <property type="evidence" value="ECO:0007669"/>
    <property type="project" value="InterPro"/>
</dbReference>
<keyword evidence="3" id="KW-0436">Ligase</keyword>
<protein>
    <recommendedName>
        <fullName evidence="8">GS catalytic domain-containing protein</fullName>
    </recommendedName>
</protein>